<comment type="caution">
    <text evidence="2">The sequence shown here is derived from an EMBL/GenBank/DDBJ whole genome shotgun (WGS) entry which is preliminary data.</text>
</comment>
<protein>
    <submittedName>
        <fullName evidence="2">Uncharacterized protein</fullName>
    </submittedName>
</protein>
<evidence type="ECO:0000313" key="3">
    <source>
        <dbReference type="Proteomes" id="UP001597011"/>
    </source>
</evidence>
<accession>A0ABW3BX23</accession>
<feature type="transmembrane region" description="Helical" evidence="1">
    <location>
        <begin position="6"/>
        <end position="24"/>
    </location>
</feature>
<proteinExistence type="predicted"/>
<keyword evidence="3" id="KW-1185">Reference proteome</keyword>
<evidence type="ECO:0000313" key="2">
    <source>
        <dbReference type="EMBL" id="MFD0837125.1"/>
    </source>
</evidence>
<dbReference type="RefSeq" id="WP_379943715.1">
    <property type="nucleotide sequence ID" value="NZ_JBHTIB010000015.1"/>
</dbReference>
<evidence type="ECO:0000256" key="1">
    <source>
        <dbReference type="SAM" id="Phobius"/>
    </source>
</evidence>
<gene>
    <name evidence="2" type="ORF">ACFQ0I_15205</name>
</gene>
<dbReference type="EMBL" id="JBHTIB010000015">
    <property type="protein sequence ID" value="MFD0837125.1"/>
    <property type="molecule type" value="Genomic_DNA"/>
</dbReference>
<sequence>MKPKSVLKIGIGAFMIVALCFVTLKSFAHKSNLSEVSITNDNVVVTIDKKTTKEGFEDIKSMLKDHGITAQFSDITRNDLAELTGLKIELKDGKSGSATSKISSNVPISEITFGRKDGILFITPGKNGNESIAFLNRSRMPSFSFDTDSIIGQNFNSFGGFNLNDFFNEEGDSSFFGGTSMNFDKMRAQMQQFMQQQQLNNGGFKFYDDPETNKLIIIDGKESDFNTLDKLSKEHKLAEVDDLKPKTAMSIYGDKAKDGAIIAITK</sequence>
<dbReference type="Proteomes" id="UP001597011">
    <property type="component" value="Unassembled WGS sequence"/>
</dbReference>
<reference evidence="3" key="1">
    <citation type="journal article" date="2019" name="Int. J. Syst. Evol. Microbiol.">
        <title>The Global Catalogue of Microorganisms (GCM) 10K type strain sequencing project: providing services to taxonomists for standard genome sequencing and annotation.</title>
        <authorList>
            <consortium name="The Broad Institute Genomics Platform"/>
            <consortium name="The Broad Institute Genome Sequencing Center for Infectious Disease"/>
            <person name="Wu L."/>
            <person name="Ma J."/>
        </authorList>
    </citation>
    <scope>NUCLEOTIDE SEQUENCE [LARGE SCALE GENOMIC DNA]</scope>
    <source>
        <strain evidence="3">CCUG 60529</strain>
    </source>
</reference>
<keyword evidence="1" id="KW-1133">Transmembrane helix</keyword>
<organism evidence="2 3">
    <name type="scientific">Mariniflexile aquimaris</name>
    <dbReference type="NCBI Taxonomy" id="881009"/>
    <lineage>
        <taxon>Bacteria</taxon>
        <taxon>Pseudomonadati</taxon>
        <taxon>Bacteroidota</taxon>
        <taxon>Flavobacteriia</taxon>
        <taxon>Flavobacteriales</taxon>
        <taxon>Flavobacteriaceae</taxon>
        <taxon>Mariniflexile</taxon>
    </lineage>
</organism>
<keyword evidence="1" id="KW-0812">Transmembrane</keyword>
<keyword evidence="1" id="KW-0472">Membrane</keyword>
<name>A0ABW3BX23_9FLAO</name>